<name>A0A210QVU6_MIZYE</name>
<dbReference type="SUPFAM" id="SSF49842">
    <property type="entry name" value="TNF-like"/>
    <property type="match status" value="1"/>
</dbReference>
<dbReference type="PROSITE" id="PS50871">
    <property type="entry name" value="C1Q"/>
    <property type="match status" value="1"/>
</dbReference>
<dbReference type="Gene3D" id="2.60.120.40">
    <property type="match status" value="1"/>
</dbReference>
<keyword evidence="4" id="KW-0175">Coiled coil</keyword>
<feature type="domain" description="C1q" evidence="6">
    <location>
        <begin position="84"/>
        <end position="216"/>
    </location>
</feature>
<keyword evidence="3 5" id="KW-0732">Signal</keyword>
<evidence type="ECO:0000313" key="8">
    <source>
        <dbReference type="Proteomes" id="UP000242188"/>
    </source>
</evidence>
<comment type="subcellular location">
    <subcellularLocation>
        <location evidence="1">Secreted</location>
    </subcellularLocation>
</comment>
<dbReference type="Proteomes" id="UP000242188">
    <property type="component" value="Unassembled WGS sequence"/>
</dbReference>
<evidence type="ECO:0000256" key="2">
    <source>
        <dbReference type="ARBA" id="ARBA00022525"/>
    </source>
</evidence>
<evidence type="ECO:0000256" key="4">
    <source>
        <dbReference type="SAM" id="Coils"/>
    </source>
</evidence>
<reference evidence="7 8" key="1">
    <citation type="journal article" date="2017" name="Nat. Ecol. Evol.">
        <title>Scallop genome provides insights into evolution of bilaterian karyotype and development.</title>
        <authorList>
            <person name="Wang S."/>
            <person name="Zhang J."/>
            <person name="Jiao W."/>
            <person name="Li J."/>
            <person name="Xun X."/>
            <person name="Sun Y."/>
            <person name="Guo X."/>
            <person name="Huan P."/>
            <person name="Dong B."/>
            <person name="Zhang L."/>
            <person name="Hu X."/>
            <person name="Sun X."/>
            <person name="Wang J."/>
            <person name="Zhao C."/>
            <person name="Wang Y."/>
            <person name="Wang D."/>
            <person name="Huang X."/>
            <person name="Wang R."/>
            <person name="Lv J."/>
            <person name="Li Y."/>
            <person name="Zhang Z."/>
            <person name="Liu B."/>
            <person name="Lu W."/>
            <person name="Hui Y."/>
            <person name="Liang J."/>
            <person name="Zhou Z."/>
            <person name="Hou R."/>
            <person name="Li X."/>
            <person name="Liu Y."/>
            <person name="Li H."/>
            <person name="Ning X."/>
            <person name="Lin Y."/>
            <person name="Zhao L."/>
            <person name="Xing Q."/>
            <person name="Dou J."/>
            <person name="Li Y."/>
            <person name="Mao J."/>
            <person name="Guo H."/>
            <person name="Dou H."/>
            <person name="Li T."/>
            <person name="Mu C."/>
            <person name="Jiang W."/>
            <person name="Fu Q."/>
            <person name="Fu X."/>
            <person name="Miao Y."/>
            <person name="Liu J."/>
            <person name="Yu Q."/>
            <person name="Li R."/>
            <person name="Liao H."/>
            <person name="Li X."/>
            <person name="Kong Y."/>
            <person name="Jiang Z."/>
            <person name="Chourrout D."/>
            <person name="Li R."/>
            <person name="Bao Z."/>
        </authorList>
    </citation>
    <scope>NUCLEOTIDE SEQUENCE [LARGE SCALE GENOMIC DNA]</scope>
    <source>
        <strain evidence="7 8">PY_sf001</strain>
    </source>
</reference>
<protein>
    <recommendedName>
        <fullName evidence="6">C1q domain-containing protein</fullName>
    </recommendedName>
</protein>
<dbReference type="SMART" id="SM00110">
    <property type="entry name" value="C1Q"/>
    <property type="match status" value="1"/>
</dbReference>
<evidence type="ECO:0000256" key="1">
    <source>
        <dbReference type="ARBA" id="ARBA00004613"/>
    </source>
</evidence>
<keyword evidence="8" id="KW-1185">Reference proteome</keyword>
<gene>
    <name evidence="7" type="ORF">KP79_PYT15050</name>
</gene>
<proteinExistence type="predicted"/>
<dbReference type="Pfam" id="PF00386">
    <property type="entry name" value="C1q"/>
    <property type="match status" value="1"/>
</dbReference>
<evidence type="ECO:0000256" key="5">
    <source>
        <dbReference type="SAM" id="SignalP"/>
    </source>
</evidence>
<dbReference type="PANTHER" id="PTHR22923">
    <property type="entry name" value="CEREBELLIN-RELATED"/>
    <property type="match status" value="1"/>
</dbReference>
<evidence type="ECO:0000313" key="7">
    <source>
        <dbReference type="EMBL" id="OWF52835.1"/>
    </source>
</evidence>
<dbReference type="InterPro" id="IPR050822">
    <property type="entry name" value="Cerebellin_Synaptic_Org"/>
</dbReference>
<dbReference type="InterPro" id="IPR008983">
    <property type="entry name" value="Tumour_necrosis_fac-like_dom"/>
</dbReference>
<dbReference type="InterPro" id="IPR001073">
    <property type="entry name" value="C1q_dom"/>
</dbReference>
<dbReference type="PANTHER" id="PTHR22923:SF116">
    <property type="entry name" value="C1Q DOMAIN-CONTAINING PROTEIN"/>
    <property type="match status" value="1"/>
</dbReference>
<sequence length="216" mass="23725">MKVVSVLLLCALGSYVAAEDSNVDLANRLQALENERVQLEAEIQLYREKAKHLLDIFRDVLHEDEAPSSSSDQPITKRQLACNTAASQIAFHARLASQKVFSSINEDIAYDVVHTNIGNGYNSSTGIFTAPRQGNYQLMASAMSTDGNSTDIEMVRSSHYPFTICNTHAGTSHSSMGLCVAFVTLEENENVRVRHYLHTNQTLAGGKYASFSGHLI</sequence>
<feature type="signal peptide" evidence="5">
    <location>
        <begin position="1"/>
        <end position="18"/>
    </location>
</feature>
<comment type="caution">
    <text evidence="7">The sequence shown here is derived from an EMBL/GenBank/DDBJ whole genome shotgun (WGS) entry which is preliminary data.</text>
</comment>
<keyword evidence="2" id="KW-0964">Secreted</keyword>
<feature type="coiled-coil region" evidence="4">
    <location>
        <begin position="15"/>
        <end position="56"/>
    </location>
</feature>
<evidence type="ECO:0000256" key="3">
    <source>
        <dbReference type="ARBA" id="ARBA00022729"/>
    </source>
</evidence>
<dbReference type="EMBL" id="NEDP02001616">
    <property type="protein sequence ID" value="OWF52835.1"/>
    <property type="molecule type" value="Genomic_DNA"/>
</dbReference>
<dbReference type="OrthoDB" id="6094261at2759"/>
<organism evidence="7 8">
    <name type="scientific">Mizuhopecten yessoensis</name>
    <name type="common">Japanese scallop</name>
    <name type="synonym">Patinopecten yessoensis</name>
    <dbReference type="NCBI Taxonomy" id="6573"/>
    <lineage>
        <taxon>Eukaryota</taxon>
        <taxon>Metazoa</taxon>
        <taxon>Spiralia</taxon>
        <taxon>Lophotrochozoa</taxon>
        <taxon>Mollusca</taxon>
        <taxon>Bivalvia</taxon>
        <taxon>Autobranchia</taxon>
        <taxon>Pteriomorphia</taxon>
        <taxon>Pectinida</taxon>
        <taxon>Pectinoidea</taxon>
        <taxon>Pectinidae</taxon>
        <taxon>Mizuhopecten</taxon>
    </lineage>
</organism>
<dbReference type="AlphaFoldDB" id="A0A210QVU6"/>
<feature type="chain" id="PRO_5012713293" description="C1q domain-containing protein" evidence="5">
    <location>
        <begin position="19"/>
        <end position="216"/>
    </location>
</feature>
<evidence type="ECO:0000259" key="6">
    <source>
        <dbReference type="PROSITE" id="PS50871"/>
    </source>
</evidence>
<dbReference type="GO" id="GO:0005576">
    <property type="term" value="C:extracellular region"/>
    <property type="evidence" value="ECO:0007669"/>
    <property type="project" value="UniProtKB-SubCell"/>
</dbReference>
<accession>A0A210QVU6</accession>